<keyword evidence="10 13" id="KW-0170">Cobalt</keyword>
<keyword evidence="6 12" id="KW-0067">ATP-binding</keyword>
<comment type="caution">
    <text evidence="15">The sequence shown here is derived from an EMBL/GenBank/DDBJ whole genome shotgun (WGS) entry which is preliminary data.</text>
</comment>
<evidence type="ECO:0000256" key="3">
    <source>
        <dbReference type="ARBA" id="ARBA00022628"/>
    </source>
</evidence>
<dbReference type="STRING" id="1802505.A3D01_05935"/>
<dbReference type="PANTHER" id="PTHR43371:SF1">
    <property type="entry name" value="RIBONUCLEOSIDE-DIPHOSPHATE REDUCTASE"/>
    <property type="match status" value="1"/>
</dbReference>
<comment type="cofactor">
    <cofactor evidence="1 13">
        <name>adenosylcob(III)alamin</name>
        <dbReference type="ChEBI" id="CHEBI:18408"/>
    </cofactor>
</comment>
<comment type="similarity">
    <text evidence="2 13">Belongs to the ribonucleoside diphosphate reductase class-2 family.</text>
</comment>
<dbReference type="InterPro" id="IPR008926">
    <property type="entry name" value="RNR_R1-su_N"/>
</dbReference>
<dbReference type="GO" id="GO:0009263">
    <property type="term" value="P:deoxyribonucleotide biosynthetic process"/>
    <property type="evidence" value="ECO:0007669"/>
    <property type="project" value="UniProtKB-KW"/>
</dbReference>
<evidence type="ECO:0000256" key="2">
    <source>
        <dbReference type="ARBA" id="ARBA00007405"/>
    </source>
</evidence>
<evidence type="ECO:0000313" key="16">
    <source>
        <dbReference type="Proteomes" id="UP000177169"/>
    </source>
</evidence>
<evidence type="ECO:0000256" key="4">
    <source>
        <dbReference type="ARBA" id="ARBA00022634"/>
    </source>
</evidence>
<evidence type="ECO:0000256" key="13">
    <source>
        <dbReference type="RuleBase" id="RU364064"/>
    </source>
</evidence>
<dbReference type="Pfam" id="PF00317">
    <property type="entry name" value="Ribonuc_red_lgN"/>
    <property type="match status" value="1"/>
</dbReference>
<evidence type="ECO:0000256" key="11">
    <source>
        <dbReference type="ARBA" id="ARBA00047754"/>
    </source>
</evidence>
<dbReference type="SUPFAM" id="SSF48168">
    <property type="entry name" value="R1 subunit of ribonucleotide reductase, N-terminal domain"/>
    <property type="match status" value="1"/>
</dbReference>
<dbReference type="InterPro" id="IPR013344">
    <property type="entry name" value="RNR_NrdJ/NrdZ"/>
</dbReference>
<gene>
    <name evidence="15" type="ORF">A3D01_05935</name>
</gene>
<dbReference type="PRINTS" id="PR01183">
    <property type="entry name" value="RIBORDTASEM1"/>
</dbReference>
<dbReference type="GO" id="GO:0004748">
    <property type="term" value="F:ribonucleoside-diphosphate reductase activity, thioredoxin disulfide as acceptor"/>
    <property type="evidence" value="ECO:0007669"/>
    <property type="project" value="UniProtKB-EC"/>
</dbReference>
<comment type="catalytic activity">
    <reaction evidence="11 13">
        <text>a 2'-deoxyribonucleoside 5'-diphosphate + [thioredoxin]-disulfide + H2O = a ribonucleoside 5'-diphosphate + [thioredoxin]-dithiol</text>
        <dbReference type="Rhea" id="RHEA:23252"/>
        <dbReference type="Rhea" id="RHEA-COMP:10698"/>
        <dbReference type="Rhea" id="RHEA-COMP:10700"/>
        <dbReference type="ChEBI" id="CHEBI:15377"/>
        <dbReference type="ChEBI" id="CHEBI:29950"/>
        <dbReference type="ChEBI" id="CHEBI:50058"/>
        <dbReference type="ChEBI" id="CHEBI:57930"/>
        <dbReference type="ChEBI" id="CHEBI:73316"/>
        <dbReference type="EC" id="1.17.4.1"/>
    </reaction>
</comment>
<dbReference type="NCBIfam" id="TIGR02504">
    <property type="entry name" value="NrdJ_Z"/>
    <property type="match status" value="1"/>
</dbReference>
<evidence type="ECO:0000256" key="6">
    <source>
        <dbReference type="ARBA" id="ARBA00022840"/>
    </source>
</evidence>
<evidence type="ECO:0000259" key="14">
    <source>
        <dbReference type="PROSITE" id="PS51161"/>
    </source>
</evidence>
<dbReference type="Gene3D" id="3.20.70.20">
    <property type="match status" value="1"/>
</dbReference>
<evidence type="ECO:0000256" key="5">
    <source>
        <dbReference type="ARBA" id="ARBA00022741"/>
    </source>
</evidence>
<dbReference type="GO" id="GO:0005524">
    <property type="term" value="F:ATP binding"/>
    <property type="evidence" value="ECO:0007669"/>
    <property type="project" value="UniProtKB-UniRule"/>
</dbReference>
<protein>
    <recommendedName>
        <fullName evidence="13">Vitamin B12-dependent ribonucleotide reductase</fullName>
        <ecNumber evidence="13">1.17.4.1</ecNumber>
    </recommendedName>
</protein>
<dbReference type="Proteomes" id="UP000177169">
    <property type="component" value="Unassembled WGS sequence"/>
</dbReference>
<evidence type="ECO:0000256" key="9">
    <source>
        <dbReference type="ARBA" id="ARBA00023157"/>
    </source>
</evidence>
<evidence type="ECO:0000256" key="8">
    <source>
        <dbReference type="ARBA" id="ARBA00023116"/>
    </source>
</evidence>
<evidence type="ECO:0000256" key="1">
    <source>
        <dbReference type="ARBA" id="ARBA00001922"/>
    </source>
</evidence>
<dbReference type="GO" id="GO:0031419">
    <property type="term" value="F:cobalamin binding"/>
    <property type="evidence" value="ECO:0007669"/>
    <property type="project" value="UniProtKB-KW"/>
</dbReference>
<dbReference type="PANTHER" id="PTHR43371">
    <property type="entry name" value="VITAMIN B12-DEPENDENT RIBONUCLEOTIDE REDUCTASE"/>
    <property type="match status" value="1"/>
</dbReference>
<keyword evidence="7 13" id="KW-0560">Oxidoreductase</keyword>
<dbReference type="AlphaFoldDB" id="A0A1F7Z2X2"/>
<dbReference type="UniPathway" id="UPA00326"/>
<evidence type="ECO:0000256" key="12">
    <source>
        <dbReference type="PROSITE-ProRule" id="PRU00492"/>
    </source>
</evidence>
<dbReference type="SUPFAM" id="SSF51998">
    <property type="entry name" value="PFL-like glycyl radical enzymes"/>
    <property type="match status" value="1"/>
</dbReference>
<accession>A0A1F7Z2X2</accession>
<dbReference type="Pfam" id="PF02867">
    <property type="entry name" value="Ribonuc_red_lgC"/>
    <property type="match status" value="2"/>
</dbReference>
<proteinExistence type="inferred from homology"/>
<dbReference type="CDD" id="cd02888">
    <property type="entry name" value="RNR_II_dimer"/>
    <property type="match status" value="1"/>
</dbReference>
<keyword evidence="3 13" id="KW-0846">Cobalamin</keyword>
<dbReference type="EC" id="1.17.4.1" evidence="13"/>
<evidence type="ECO:0000256" key="7">
    <source>
        <dbReference type="ARBA" id="ARBA00023002"/>
    </source>
</evidence>
<feature type="domain" description="ATP-cone" evidence="14">
    <location>
        <begin position="4"/>
        <end position="97"/>
    </location>
</feature>
<evidence type="ECO:0000256" key="10">
    <source>
        <dbReference type="ARBA" id="ARBA00023285"/>
    </source>
</evidence>
<dbReference type="PROSITE" id="PS51161">
    <property type="entry name" value="ATP_CONE"/>
    <property type="match status" value="1"/>
</dbReference>
<sequence>MLVKKVLKLSGTKEDFSSLKISQSIWQAAQKVGGNDKNLSYQLGTEVVTTLTKKYPNGEIIKTSEIGELVEKVLIEHGHAKTAKEFIRYRENKKHALQDKESLGINDDIGLSYNTLYILKERYLRRDQKGKITETPKEMIERVARFLAKSEKTKKLQKKWYQEFYKIMISFEFLPGTRTLANAGKDSPQLANCFVWPMDDDIDRIFEILHKSTLIKKNGGGCGYNFSNIRPEGDVVGGIPELAAGPVKMIEMFNLMTSLFRQEGKYESGNMAILNADHADIFNFVTAKQNDGYLSKTNISVGITDEFMQTALKGKDWDLVNPRTGEVVNTVKAKSILELMATMAWQTGDPGIINLSAINKGTQLANPLLKKRGPITATNPCGEEPLFPFESCNLGYVNFVKFIENGKFNFKKLASVMKIAVRLMDDVIDASRFPVKEVTDAVRNHRRIGIGGVGWAEVLAILGIAYDSDEALLLAEKVAKTMYESAFDASCTVAKEKGAFPLVSDSIWANKKKKPRNVALMTFPPSSGNAVICETSFGIEPYFALAYEQNVLDGMRLRTVIPLFVEKLKERGIYSDELIQKIIDNHGSIQEIKEIPADLKCVFKVAHDIDWRDHIKMQAAFQKWTDNAITKTINMPSTATPNDIEEAYVLAWKLGCKGLTVYRDRTKKDQVFEFGGNSTEEKIKMCPTCDLPLKKDKKCYKCSRCGFSTCEL</sequence>
<dbReference type="InterPro" id="IPR005144">
    <property type="entry name" value="ATP-cone_dom"/>
</dbReference>
<keyword evidence="5 12" id="KW-0547">Nucleotide-binding</keyword>
<comment type="function">
    <text evidence="13">Catalyzes the reduction of ribonucleotides to deoxyribonucleotides. May function to provide a pool of deoxyribonucleotide precursors for DNA repair during oxygen limitation and/or for immediate growth after restoration of oxygen.</text>
</comment>
<organism evidence="15 16">
    <name type="scientific">Candidatus Woesebacteria bacterium RIFCSPHIGHO2_02_FULL_39_13</name>
    <dbReference type="NCBI Taxonomy" id="1802505"/>
    <lineage>
        <taxon>Bacteria</taxon>
        <taxon>Candidatus Woeseibacteriota</taxon>
    </lineage>
</organism>
<dbReference type="GO" id="GO:0071897">
    <property type="term" value="P:DNA biosynthetic process"/>
    <property type="evidence" value="ECO:0007669"/>
    <property type="project" value="UniProtKB-KW"/>
</dbReference>
<keyword evidence="8" id="KW-0215">Deoxyribonucleotide synthesis</keyword>
<evidence type="ECO:0000313" key="15">
    <source>
        <dbReference type="EMBL" id="OGM33932.1"/>
    </source>
</evidence>
<keyword evidence="4 13" id="KW-0237">DNA synthesis</keyword>
<keyword evidence="9" id="KW-1015">Disulfide bond</keyword>
<dbReference type="Pfam" id="PF03477">
    <property type="entry name" value="ATP-cone"/>
    <property type="match status" value="1"/>
</dbReference>
<dbReference type="InterPro" id="IPR000788">
    <property type="entry name" value="RNR_lg_C"/>
</dbReference>
<dbReference type="InterPro" id="IPR050862">
    <property type="entry name" value="RdRp_reductase_class-2"/>
</dbReference>
<dbReference type="InterPro" id="IPR013509">
    <property type="entry name" value="RNR_lsu_N"/>
</dbReference>
<dbReference type="EMBL" id="MGGR01000011">
    <property type="protein sequence ID" value="OGM33932.1"/>
    <property type="molecule type" value="Genomic_DNA"/>
</dbReference>
<name>A0A1F7Z2X2_9BACT</name>
<reference evidence="15 16" key="1">
    <citation type="journal article" date="2016" name="Nat. Commun.">
        <title>Thousands of microbial genomes shed light on interconnected biogeochemical processes in an aquifer system.</title>
        <authorList>
            <person name="Anantharaman K."/>
            <person name="Brown C.T."/>
            <person name="Hug L.A."/>
            <person name="Sharon I."/>
            <person name="Castelle C.J."/>
            <person name="Probst A.J."/>
            <person name="Thomas B.C."/>
            <person name="Singh A."/>
            <person name="Wilkins M.J."/>
            <person name="Karaoz U."/>
            <person name="Brodie E.L."/>
            <person name="Williams K.H."/>
            <person name="Hubbard S.S."/>
            <person name="Banfield J.F."/>
        </authorList>
    </citation>
    <scope>NUCLEOTIDE SEQUENCE [LARGE SCALE GENOMIC DNA]</scope>
</reference>